<reference evidence="3" key="2">
    <citation type="submission" date="2021-09" db="EMBL/GenBank/DDBJ databases">
        <authorList>
            <person name="Jia N."/>
            <person name="Wang J."/>
            <person name="Shi W."/>
            <person name="Du L."/>
            <person name="Sun Y."/>
            <person name="Zhan W."/>
            <person name="Jiang J."/>
            <person name="Wang Q."/>
            <person name="Zhang B."/>
            <person name="Ji P."/>
            <person name="Sakyi L.B."/>
            <person name="Cui X."/>
            <person name="Yuan T."/>
            <person name="Jiang B."/>
            <person name="Yang W."/>
            <person name="Lam T.T.-Y."/>
            <person name="Chang Q."/>
            <person name="Ding S."/>
            <person name="Wang X."/>
            <person name="Zhu J."/>
            <person name="Ruan X."/>
            <person name="Zhao L."/>
            <person name="Wei J."/>
            <person name="Que T."/>
            <person name="Du C."/>
            <person name="Cheng J."/>
            <person name="Dai P."/>
            <person name="Han X."/>
            <person name="Huang E."/>
            <person name="Gao Y."/>
            <person name="Liu J."/>
            <person name="Shao H."/>
            <person name="Ye R."/>
            <person name="Li L."/>
            <person name="Wei W."/>
            <person name="Wang X."/>
            <person name="Wang C."/>
            <person name="Huo Q."/>
            <person name="Li W."/>
            <person name="Guo W."/>
            <person name="Chen H."/>
            <person name="Chen S."/>
            <person name="Zhou L."/>
            <person name="Zhou L."/>
            <person name="Ni X."/>
            <person name="Tian J."/>
            <person name="Zhou Y."/>
            <person name="Sheng Y."/>
            <person name="Liu T."/>
            <person name="Pan Y."/>
            <person name="Xia L."/>
            <person name="Li J."/>
            <person name="Zhao F."/>
            <person name="Cao W."/>
        </authorList>
    </citation>
    <scope>NUCLEOTIDE SEQUENCE</scope>
    <source>
        <strain evidence="3">Rsan-2018</strain>
        <tissue evidence="3">Larvae</tissue>
    </source>
</reference>
<keyword evidence="1" id="KW-0862">Zinc</keyword>
<dbReference type="Proteomes" id="UP000821837">
    <property type="component" value="Chromosome 3"/>
</dbReference>
<feature type="domain" description="CCHC-type" evidence="2">
    <location>
        <begin position="313"/>
        <end position="326"/>
    </location>
</feature>
<evidence type="ECO:0000256" key="1">
    <source>
        <dbReference type="PROSITE-ProRule" id="PRU00047"/>
    </source>
</evidence>
<dbReference type="VEuPathDB" id="VectorBase:RSAN_055797"/>
<proteinExistence type="predicted"/>
<evidence type="ECO:0000259" key="2">
    <source>
        <dbReference type="PROSITE" id="PS50158"/>
    </source>
</evidence>
<gene>
    <name evidence="3" type="ORF">HPB52_023789</name>
</gene>
<keyword evidence="1" id="KW-0863">Zinc-finger</keyword>
<name>A0A9D4T285_RHISA</name>
<dbReference type="AlphaFoldDB" id="A0A9D4T285"/>
<evidence type="ECO:0000313" key="3">
    <source>
        <dbReference type="EMBL" id="KAH7963916.1"/>
    </source>
</evidence>
<comment type="caution">
    <text evidence="3">The sequence shown here is derived from an EMBL/GenBank/DDBJ whole genome shotgun (WGS) entry which is preliminary data.</text>
</comment>
<dbReference type="PROSITE" id="PS50158">
    <property type="entry name" value="ZF_CCHC"/>
    <property type="match status" value="1"/>
</dbReference>
<evidence type="ECO:0000313" key="4">
    <source>
        <dbReference type="Proteomes" id="UP000821837"/>
    </source>
</evidence>
<reference evidence="3" key="1">
    <citation type="journal article" date="2020" name="Cell">
        <title>Large-Scale Comparative Analyses of Tick Genomes Elucidate Their Genetic Diversity and Vector Capacities.</title>
        <authorList>
            <consortium name="Tick Genome and Microbiome Consortium (TIGMIC)"/>
            <person name="Jia N."/>
            <person name="Wang J."/>
            <person name="Shi W."/>
            <person name="Du L."/>
            <person name="Sun Y."/>
            <person name="Zhan W."/>
            <person name="Jiang J.F."/>
            <person name="Wang Q."/>
            <person name="Zhang B."/>
            <person name="Ji P."/>
            <person name="Bell-Sakyi L."/>
            <person name="Cui X.M."/>
            <person name="Yuan T.T."/>
            <person name="Jiang B.G."/>
            <person name="Yang W.F."/>
            <person name="Lam T.T."/>
            <person name="Chang Q.C."/>
            <person name="Ding S.J."/>
            <person name="Wang X.J."/>
            <person name="Zhu J.G."/>
            <person name="Ruan X.D."/>
            <person name="Zhao L."/>
            <person name="Wei J.T."/>
            <person name="Ye R.Z."/>
            <person name="Que T.C."/>
            <person name="Du C.H."/>
            <person name="Zhou Y.H."/>
            <person name="Cheng J.X."/>
            <person name="Dai P.F."/>
            <person name="Guo W.B."/>
            <person name="Han X.H."/>
            <person name="Huang E.J."/>
            <person name="Li L.F."/>
            <person name="Wei W."/>
            <person name="Gao Y.C."/>
            <person name="Liu J.Z."/>
            <person name="Shao H.Z."/>
            <person name="Wang X."/>
            <person name="Wang C.C."/>
            <person name="Yang T.C."/>
            <person name="Huo Q.B."/>
            <person name="Li W."/>
            <person name="Chen H.Y."/>
            <person name="Chen S.E."/>
            <person name="Zhou L.G."/>
            <person name="Ni X.B."/>
            <person name="Tian J.H."/>
            <person name="Sheng Y."/>
            <person name="Liu T."/>
            <person name="Pan Y.S."/>
            <person name="Xia L.Y."/>
            <person name="Li J."/>
            <person name="Zhao F."/>
            <person name="Cao W.C."/>
        </authorList>
    </citation>
    <scope>NUCLEOTIDE SEQUENCE</scope>
    <source>
        <strain evidence="3">Rsan-2018</strain>
    </source>
</reference>
<sequence>MARVFELVQLCSDLRADAASERGAVPALQGQLFETRRETADLHRRVALAEARMTTAPIPEAAFPPEAALSSQTRPGAAVGPHGDPLSGVPVRPTRSYAAALQAGVPPHPGLDAPTARQAPALHEHVAFVTPITPSATPARDSLRILKANIDPAAHDICDVTIRHTSYGLTVFARSHNTLHNMRQAILDNAITCASLSMRIPERRQPHVRFSGVDPDVATDEFIARINDRNPQSQLDPDTCKVRATFRERSGTSAVIVEVDPAAFQRVMQRISIGWTSVRVTEDLHVSTCTFCATYGHGRSSCPLRNQPERAVCTRCGTEGHTGSSCHVRSGDPSVCCVECRRAGLDETGHTTGFSQCPLLLDRVARLRARTNYGGDH</sequence>
<dbReference type="SUPFAM" id="SSF57756">
    <property type="entry name" value="Retrovirus zinc finger-like domains"/>
    <property type="match status" value="1"/>
</dbReference>
<dbReference type="EMBL" id="JABSTV010001249">
    <property type="protein sequence ID" value="KAH7963916.1"/>
    <property type="molecule type" value="Genomic_DNA"/>
</dbReference>
<dbReference type="InterPro" id="IPR036875">
    <property type="entry name" value="Znf_CCHC_sf"/>
</dbReference>
<keyword evidence="4" id="KW-1185">Reference proteome</keyword>
<organism evidence="3 4">
    <name type="scientific">Rhipicephalus sanguineus</name>
    <name type="common">Brown dog tick</name>
    <name type="synonym">Ixodes sanguineus</name>
    <dbReference type="NCBI Taxonomy" id="34632"/>
    <lineage>
        <taxon>Eukaryota</taxon>
        <taxon>Metazoa</taxon>
        <taxon>Ecdysozoa</taxon>
        <taxon>Arthropoda</taxon>
        <taxon>Chelicerata</taxon>
        <taxon>Arachnida</taxon>
        <taxon>Acari</taxon>
        <taxon>Parasitiformes</taxon>
        <taxon>Ixodida</taxon>
        <taxon>Ixodoidea</taxon>
        <taxon>Ixodidae</taxon>
        <taxon>Rhipicephalinae</taxon>
        <taxon>Rhipicephalus</taxon>
        <taxon>Rhipicephalus</taxon>
    </lineage>
</organism>
<dbReference type="Gene3D" id="4.10.60.10">
    <property type="entry name" value="Zinc finger, CCHC-type"/>
    <property type="match status" value="1"/>
</dbReference>
<dbReference type="GO" id="GO:0008270">
    <property type="term" value="F:zinc ion binding"/>
    <property type="evidence" value="ECO:0007669"/>
    <property type="project" value="UniProtKB-KW"/>
</dbReference>
<dbReference type="GO" id="GO:0003676">
    <property type="term" value="F:nucleic acid binding"/>
    <property type="evidence" value="ECO:0007669"/>
    <property type="project" value="InterPro"/>
</dbReference>
<accession>A0A9D4T285</accession>
<dbReference type="InterPro" id="IPR001878">
    <property type="entry name" value="Znf_CCHC"/>
</dbReference>
<keyword evidence="1" id="KW-0479">Metal-binding</keyword>
<protein>
    <recommendedName>
        <fullName evidence="2">CCHC-type domain-containing protein</fullName>
    </recommendedName>
</protein>